<dbReference type="EMBL" id="AMPZ03000004">
    <property type="protein sequence ID" value="KAH9584717.1"/>
    <property type="molecule type" value="Genomic_DNA"/>
</dbReference>
<gene>
    <name evidence="3" type="ORF">MS3_00010751</name>
</gene>
<reference evidence="3" key="2">
    <citation type="journal article" date="2019" name="Gigascience">
        <title>High-quality Schistosoma haematobium genome achieved by single-molecule and long-range sequencing.</title>
        <authorList>
            <person name="Stroehlein A.J."/>
            <person name="Korhonen P.K."/>
            <person name="Chong T.M."/>
            <person name="Lim Y.L."/>
            <person name="Chan K.G."/>
            <person name="Webster B."/>
            <person name="Rollinson D."/>
            <person name="Brindley P.J."/>
            <person name="Gasser R.B."/>
            <person name="Young N.D."/>
        </authorList>
    </citation>
    <scope>NUCLEOTIDE SEQUENCE</scope>
</reference>
<keyword evidence="2" id="KW-0812">Transmembrane</keyword>
<dbReference type="RefSeq" id="XP_051067500.1">
    <property type="nucleotide sequence ID" value="XM_051219146.1"/>
</dbReference>
<reference evidence="3" key="3">
    <citation type="submission" date="2021-06" db="EMBL/GenBank/DDBJ databases">
        <title>Chromosome-level genome assembly for S. haematobium.</title>
        <authorList>
            <person name="Stroehlein A.J."/>
        </authorList>
    </citation>
    <scope>NUCLEOTIDE SEQUENCE</scope>
</reference>
<proteinExistence type="predicted"/>
<reference evidence="3" key="4">
    <citation type="journal article" date="2022" name="PLoS Pathog.">
        <title>Chromosome-level genome of Schistosoma haematobium underpins genome-wide explorations of molecular variation.</title>
        <authorList>
            <person name="Stroehlein A.J."/>
            <person name="Korhonen P.K."/>
            <person name="Lee V.V."/>
            <person name="Ralph S.A."/>
            <person name="Mentink-Kane M."/>
            <person name="You H."/>
            <person name="McManus D.P."/>
            <person name="Tchuente L.T."/>
            <person name="Stothard J.R."/>
            <person name="Kaur P."/>
            <person name="Dudchenko O."/>
            <person name="Aiden E.L."/>
            <person name="Yang B."/>
            <person name="Yang H."/>
            <person name="Emery A.M."/>
            <person name="Webster B.L."/>
            <person name="Brindley P.J."/>
            <person name="Rollinson D."/>
            <person name="Chang B.C.H."/>
            <person name="Gasser R.B."/>
            <person name="Young N.D."/>
        </authorList>
    </citation>
    <scope>NUCLEOTIDE SEQUENCE</scope>
</reference>
<evidence type="ECO:0000313" key="4">
    <source>
        <dbReference type="Proteomes" id="UP000471633"/>
    </source>
</evidence>
<sequence>MKNNNNIRTGHLISNKDTNTNISNNNIGISKCFCILNLKNEKHSTFIQCNHNPTRHYYYLLFLNKLTTYKKYPLLYPLHIEYKLHKKYILSINDDDNNNKKKIPDKFDHSMLIINNIKMYYSTILSTNLYINKFNFFINIKQFCQKYTTYILNNSNKYWLENYYKIKYLQNQKSINQSIIDLSYFKQMNDFIINRNLYSDVITNMFTSKGYIYATNNNGLTSEMNLSNEINQQNHNEKQVIQHERYQRNQLQECTHINSYSSTRHLSVMRSKCLRSSVAAEEKITIASNSFKNYVKSCRSPNQLSTSSVRVATRKPIGNVNPSERLKKFQNSKHLVDSICSSDDNLDQSRLSNSVAKNSISINSVIDHSKRTLVKPAILSKKQINKQDPNKTYETNCLRLTARSHQNQSQTALPTKSQKQHPAVILPSSTSSVSYRLSNLNRPQSSTLLGKPRTSCLSNSKVSSNKYSVIRRTSTLRTLCLCFYAVEIYHEDLSFTFAYLSQLVPDDLARHEITTVSNGFSLIKKYTPFSLIHHVKLPIMNNFLLNYLTIQDIIPENDIKPMSPSLFQAEFDYSSITTVRSFNKEIQSNVPDQIDLDKSCLKEKHSRVILRKSSDLLITEPSSSTSPSLSSSALLLMDSKNKQLVSKSYTAKSTDYSVDNNDITSKIVIDKSPIKHNPVHKLCSNPSTIVTKTFQSNSDVYDLLSQVKLSLIKVERHLNELDAYHDDGDDDDDKSVHSVDQVGESLSLAHLATSCDQLIKFLGQLKAYDFRINSMKSLLKSTLPSSSTSLVVTTDQDELLNELNIVWRKLIKFIYEKSLNYLIYEFEKHLTYTKNRLDYYFQHIHVISPTNDEKEEESFNDEKKLNKSSESIISSTTRSPLFSSTFSSSTSPSSSSSLSELLSCAQLLYTIKLRLIDWLNYTTLLLMLIKDNEKNDWYSILDNILLQSNEEYNNNVDVNSLKIDLVKLQINFFHLLNLNKNLCLKCYQLFTYLNNNHNNKLSFINNKNYSLHNITNHFIMENQYIDLSLLMKDDYIMKSNSQLYDDNDNSSSSECFESDHFSLIKKNNRSNLLDIDLDLANSQLNNFIVSNLSSDELNNIHQTPKSIYLIAMVKPNYNNIILKNNNLSTIESRMQSVHNFHAKPLTKLFDLKQITGLQFYPYPVLHHDSNEQSNFSNNLTESSNNKIRQIQLHFNLTNSMQNMSEKSIMPINTTIISNFMNSPNCICIISTSYKSGKINIKSTFKISYKRNVHLNDELLINSPLNQMSTILNRNICEINCANKHHDNNGASDLDLDGDDDDDDHNNSLRYSINTVFKNNYDHCKLFIQKKLLQNGLPFMRNNKPHLFPVYSSPSTSPSSHLPLPGSSVHYSHNQNRSVLYRTTSYLSKRLCSSIFTKLLSYFIFLCIVLYLINFLVKSSFSLLNNLLVIHKEDCRQQTSSQIFLYSLLSWIKRIGVDGVDVPRRNVSLLSENPLTRTWPDNAPPF</sequence>
<evidence type="ECO:0000313" key="3">
    <source>
        <dbReference type="EMBL" id="KAH9584717.1"/>
    </source>
</evidence>
<comment type="caution">
    <text evidence="3">The sequence shown here is derived from an EMBL/GenBank/DDBJ whole genome shotgun (WGS) entry which is preliminary data.</text>
</comment>
<feature type="compositionally biased region" description="Polar residues" evidence="1">
    <location>
        <begin position="404"/>
        <end position="417"/>
    </location>
</feature>
<dbReference type="CTD" id="24588008"/>
<feature type="region of interest" description="Disordered" evidence="1">
    <location>
        <begin position="404"/>
        <end position="423"/>
    </location>
</feature>
<name>A0A922IQ56_SCHHA</name>
<keyword evidence="2" id="KW-0472">Membrane</keyword>
<evidence type="ECO:0000256" key="1">
    <source>
        <dbReference type="SAM" id="MobiDB-lite"/>
    </source>
</evidence>
<keyword evidence="4" id="KW-1185">Reference proteome</keyword>
<evidence type="ECO:0000256" key="2">
    <source>
        <dbReference type="SAM" id="Phobius"/>
    </source>
</evidence>
<dbReference type="GeneID" id="24588008"/>
<feature type="transmembrane region" description="Helical" evidence="2">
    <location>
        <begin position="1398"/>
        <end position="1416"/>
    </location>
</feature>
<keyword evidence="2" id="KW-1133">Transmembrane helix</keyword>
<organism evidence="3 4">
    <name type="scientific">Schistosoma haematobium</name>
    <name type="common">Blood fluke</name>
    <dbReference type="NCBI Taxonomy" id="6185"/>
    <lineage>
        <taxon>Eukaryota</taxon>
        <taxon>Metazoa</taxon>
        <taxon>Spiralia</taxon>
        <taxon>Lophotrochozoa</taxon>
        <taxon>Platyhelminthes</taxon>
        <taxon>Trematoda</taxon>
        <taxon>Digenea</taxon>
        <taxon>Strigeidida</taxon>
        <taxon>Schistosomatoidea</taxon>
        <taxon>Schistosomatidae</taxon>
        <taxon>Schistosoma</taxon>
    </lineage>
</organism>
<dbReference type="KEGG" id="shx:MS3_00010751"/>
<protein>
    <submittedName>
        <fullName evidence="3">Uncharacterized protein</fullName>
    </submittedName>
</protein>
<reference evidence="3" key="1">
    <citation type="journal article" date="2012" name="Nat. Genet.">
        <title>Whole-genome sequence of Schistosoma haematobium.</title>
        <authorList>
            <person name="Young N.D."/>
            <person name="Jex A.R."/>
            <person name="Li B."/>
            <person name="Liu S."/>
            <person name="Yang L."/>
            <person name="Xiong Z."/>
            <person name="Li Y."/>
            <person name="Cantacessi C."/>
            <person name="Hall R.S."/>
            <person name="Xu X."/>
            <person name="Chen F."/>
            <person name="Wu X."/>
            <person name="Zerlotini A."/>
            <person name="Oliveira G."/>
            <person name="Hofmann A."/>
            <person name="Zhang G."/>
            <person name="Fang X."/>
            <person name="Kang Y."/>
            <person name="Campbell B.E."/>
            <person name="Loukas A."/>
            <person name="Ranganathan S."/>
            <person name="Rollinson D."/>
            <person name="Rinaldi G."/>
            <person name="Brindley P.J."/>
            <person name="Yang H."/>
            <person name="Wang J."/>
            <person name="Wang J."/>
            <person name="Gasser R.B."/>
        </authorList>
    </citation>
    <scope>NUCLEOTIDE SEQUENCE</scope>
</reference>
<dbReference type="Proteomes" id="UP000471633">
    <property type="component" value="Unassembled WGS sequence"/>
</dbReference>
<accession>A0A922IQ56</accession>